<accession>A0A671WYX2</accession>
<dbReference type="PANTHER" id="PTHR16515:SF49">
    <property type="entry name" value="GASTRULA ZINC FINGER PROTEIN XLCGF49.1-LIKE-RELATED"/>
    <property type="match status" value="1"/>
</dbReference>
<organism evidence="12 13">
    <name type="scientific">Sparus aurata</name>
    <name type="common">Gilthead sea bream</name>
    <dbReference type="NCBI Taxonomy" id="8175"/>
    <lineage>
        <taxon>Eukaryota</taxon>
        <taxon>Metazoa</taxon>
        <taxon>Chordata</taxon>
        <taxon>Craniata</taxon>
        <taxon>Vertebrata</taxon>
        <taxon>Euteleostomi</taxon>
        <taxon>Actinopterygii</taxon>
        <taxon>Neopterygii</taxon>
        <taxon>Teleostei</taxon>
        <taxon>Neoteleostei</taxon>
        <taxon>Acanthomorphata</taxon>
        <taxon>Eupercaria</taxon>
        <taxon>Spariformes</taxon>
        <taxon>Sparidae</taxon>
        <taxon>Sparus</taxon>
    </lineage>
</organism>
<evidence type="ECO:0000256" key="3">
    <source>
        <dbReference type="ARBA" id="ARBA00022723"/>
    </source>
</evidence>
<dbReference type="GO" id="GO:0003677">
    <property type="term" value="F:DNA binding"/>
    <property type="evidence" value="ECO:0007669"/>
    <property type="project" value="UniProtKB-KW"/>
</dbReference>
<name>A0A671WYX2_SPAAU</name>
<keyword evidence="6" id="KW-0862">Zinc</keyword>
<feature type="domain" description="C2H2-type" evidence="11">
    <location>
        <begin position="211"/>
        <end position="238"/>
    </location>
</feature>
<dbReference type="Proteomes" id="UP000472265">
    <property type="component" value="Unassembled WGS sequence"/>
</dbReference>
<gene>
    <name evidence="12" type="primary">LOC115578287</name>
</gene>
<comment type="subcellular location">
    <subcellularLocation>
        <location evidence="1">Nucleus</location>
    </subcellularLocation>
</comment>
<feature type="region of interest" description="Disordered" evidence="10">
    <location>
        <begin position="48"/>
        <end position="192"/>
    </location>
</feature>
<dbReference type="Ensembl" id="ENSSAUT00010045534.1">
    <property type="protein sequence ID" value="ENSSAUP00010043261.1"/>
    <property type="gene ID" value="ENSSAUG00010018180.1"/>
</dbReference>
<sequence length="320" mass="36696">MSKVQTLRVFMKQRLTAAFEEIFDLFERTIAEYEEELCRQSKLLQDAGKSDVQNTAECPPNVKTFLENKEDPPEQQEWSSSLDQEDSPELPHIKEEEEELWTRQEGEQLRRLEEADDKFTFTPVPVRSDGKDEEEPQSSQLHQRQPIWMRDDEDCGGSEPVMDSGQRHVQAAGNKTSHSNEGVKQSSEPQLGFDKDRLQIHTSCRTGEKTFTCQFCGKTFTKSSNLTTHLRVHTGEKPFTCSVCNASFSLRCTLVNHMRVHTGEKPFGCSVCSKRFSKKANLTTHMALHTEEKPFKCSVCDKRFTWHSQVKNHKCADGSR</sequence>
<keyword evidence="13" id="KW-1185">Reference proteome</keyword>
<proteinExistence type="inferred from homology"/>
<dbReference type="PROSITE" id="PS00028">
    <property type="entry name" value="ZINC_FINGER_C2H2_1"/>
    <property type="match status" value="3"/>
</dbReference>
<dbReference type="AlphaFoldDB" id="A0A671WYX2"/>
<dbReference type="SMART" id="SM00355">
    <property type="entry name" value="ZnF_C2H2"/>
    <property type="match status" value="4"/>
</dbReference>
<keyword evidence="3" id="KW-0479">Metal-binding</keyword>
<evidence type="ECO:0000256" key="2">
    <source>
        <dbReference type="ARBA" id="ARBA00006991"/>
    </source>
</evidence>
<feature type="domain" description="C2H2-type" evidence="11">
    <location>
        <begin position="267"/>
        <end position="294"/>
    </location>
</feature>
<protein>
    <submittedName>
        <fullName evidence="12">Zinc finger and SCAN domain-containing protein 2-like</fullName>
    </submittedName>
</protein>
<dbReference type="PROSITE" id="PS50157">
    <property type="entry name" value="ZINC_FINGER_C2H2_2"/>
    <property type="match status" value="4"/>
</dbReference>
<keyword evidence="8" id="KW-0539">Nucleus</keyword>
<evidence type="ECO:0000256" key="1">
    <source>
        <dbReference type="ARBA" id="ARBA00004123"/>
    </source>
</evidence>
<dbReference type="OMA" id="THMALHT"/>
<dbReference type="GeneID" id="115578287"/>
<dbReference type="SUPFAM" id="SSF57667">
    <property type="entry name" value="beta-beta-alpha zinc fingers"/>
    <property type="match status" value="2"/>
</dbReference>
<dbReference type="Gene3D" id="3.30.160.60">
    <property type="entry name" value="Classic Zinc Finger"/>
    <property type="match status" value="4"/>
</dbReference>
<dbReference type="Pfam" id="PF00096">
    <property type="entry name" value="zf-C2H2"/>
    <property type="match status" value="3"/>
</dbReference>
<keyword evidence="5 9" id="KW-0863">Zinc-finger</keyword>
<dbReference type="InterPro" id="IPR050331">
    <property type="entry name" value="Zinc_finger"/>
</dbReference>
<dbReference type="InterPro" id="IPR013087">
    <property type="entry name" value="Znf_C2H2_type"/>
</dbReference>
<dbReference type="FunFam" id="3.30.160.60:FF:001235">
    <property type="entry name" value="Si:ch211-119o8.6"/>
    <property type="match status" value="1"/>
</dbReference>
<evidence type="ECO:0000256" key="9">
    <source>
        <dbReference type="PROSITE-ProRule" id="PRU00042"/>
    </source>
</evidence>
<dbReference type="InParanoid" id="A0A671WYX2"/>
<feature type="compositionally biased region" description="Polar residues" evidence="10">
    <location>
        <begin position="173"/>
        <end position="189"/>
    </location>
</feature>
<dbReference type="InterPro" id="IPR036236">
    <property type="entry name" value="Znf_C2H2_sf"/>
</dbReference>
<dbReference type="GO" id="GO:0008270">
    <property type="term" value="F:zinc ion binding"/>
    <property type="evidence" value="ECO:0007669"/>
    <property type="project" value="UniProtKB-KW"/>
</dbReference>
<evidence type="ECO:0000259" key="11">
    <source>
        <dbReference type="PROSITE" id="PS50157"/>
    </source>
</evidence>
<dbReference type="GO" id="GO:0080090">
    <property type="term" value="P:regulation of primary metabolic process"/>
    <property type="evidence" value="ECO:0007669"/>
    <property type="project" value="UniProtKB-ARBA"/>
</dbReference>
<dbReference type="RefSeq" id="XP_030267042.1">
    <property type="nucleotide sequence ID" value="XM_030411182.1"/>
</dbReference>
<evidence type="ECO:0000313" key="12">
    <source>
        <dbReference type="Ensembl" id="ENSSAUP00010043261.1"/>
    </source>
</evidence>
<evidence type="ECO:0000256" key="10">
    <source>
        <dbReference type="SAM" id="MobiDB-lite"/>
    </source>
</evidence>
<dbReference type="FunFam" id="3.30.160.60:FF:000671">
    <property type="entry name" value="Zinc finger protein 26"/>
    <property type="match status" value="1"/>
</dbReference>
<dbReference type="GeneTree" id="ENSGT01150000286959"/>
<dbReference type="GO" id="GO:0005634">
    <property type="term" value="C:nucleus"/>
    <property type="evidence" value="ECO:0007669"/>
    <property type="project" value="UniProtKB-SubCell"/>
</dbReference>
<evidence type="ECO:0000256" key="5">
    <source>
        <dbReference type="ARBA" id="ARBA00022771"/>
    </source>
</evidence>
<dbReference type="OrthoDB" id="8964029at2759"/>
<evidence type="ECO:0000256" key="4">
    <source>
        <dbReference type="ARBA" id="ARBA00022737"/>
    </source>
</evidence>
<keyword evidence="4" id="KW-0677">Repeat</keyword>
<evidence type="ECO:0000313" key="13">
    <source>
        <dbReference type="Proteomes" id="UP000472265"/>
    </source>
</evidence>
<evidence type="ECO:0000256" key="6">
    <source>
        <dbReference type="ARBA" id="ARBA00022833"/>
    </source>
</evidence>
<reference evidence="12" key="1">
    <citation type="submission" date="2025-08" db="UniProtKB">
        <authorList>
            <consortium name="Ensembl"/>
        </authorList>
    </citation>
    <scope>IDENTIFICATION</scope>
</reference>
<evidence type="ECO:0000256" key="8">
    <source>
        <dbReference type="ARBA" id="ARBA00023242"/>
    </source>
</evidence>
<evidence type="ECO:0000256" key="7">
    <source>
        <dbReference type="ARBA" id="ARBA00023125"/>
    </source>
</evidence>
<keyword evidence="7" id="KW-0238">DNA-binding</keyword>
<dbReference type="FunFam" id="3.30.160.60:FF:000446">
    <property type="entry name" value="Zinc finger protein"/>
    <property type="match status" value="1"/>
</dbReference>
<dbReference type="PANTHER" id="PTHR16515">
    <property type="entry name" value="PR DOMAIN ZINC FINGER PROTEIN"/>
    <property type="match status" value="1"/>
</dbReference>
<feature type="domain" description="C2H2-type" evidence="11">
    <location>
        <begin position="239"/>
        <end position="266"/>
    </location>
</feature>
<reference evidence="12" key="2">
    <citation type="submission" date="2025-09" db="UniProtKB">
        <authorList>
            <consortium name="Ensembl"/>
        </authorList>
    </citation>
    <scope>IDENTIFICATION</scope>
</reference>
<dbReference type="FunFam" id="3.30.160.60:FF:001157">
    <property type="entry name" value="Zinc finger protein 793"/>
    <property type="match status" value="1"/>
</dbReference>
<comment type="similarity">
    <text evidence="2">Belongs to the krueppel C2H2-type zinc-finger protein family.</text>
</comment>
<dbReference type="GO" id="GO:0010468">
    <property type="term" value="P:regulation of gene expression"/>
    <property type="evidence" value="ECO:0007669"/>
    <property type="project" value="TreeGrafter"/>
</dbReference>
<feature type="compositionally biased region" description="Basic and acidic residues" evidence="10">
    <location>
        <begin position="89"/>
        <end position="119"/>
    </location>
</feature>
<feature type="domain" description="C2H2-type" evidence="11">
    <location>
        <begin position="295"/>
        <end position="320"/>
    </location>
</feature>